<organism evidence="1 2">
    <name type="scientific">Marine Group I thaumarchaeote</name>
    <dbReference type="NCBI Taxonomy" id="2511932"/>
    <lineage>
        <taxon>Archaea</taxon>
        <taxon>Nitrososphaerota</taxon>
        <taxon>Marine Group I</taxon>
    </lineage>
</organism>
<proteinExistence type="predicted"/>
<evidence type="ECO:0000313" key="2">
    <source>
        <dbReference type="Proteomes" id="UP000523105"/>
    </source>
</evidence>
<accession>A0A7K4MRA6</accession>
<gene>
    <name evidence="1" type="ORF">HX837_08000</name>
</gene>
<evidence type="ECO:0000313" key="1">
    <source>
        <dbReference type="EMBL" id="NWJ44122.1"/>
    </source>
</evidence>
<sequence>MAFREKEFDTAPSGNLTTKISTQIDGQLPDFIQADHPVFSRFLKHYYQYLEAGELRLTVNIDNLLLDLETKSFVIDVDGNKIVLEKGAGSDGKFDVGETITGGTSNATA</sequence>
<dbReference type="AlphaFoldDB" id="A0A7K4MRA6"/>
<name>A0A7K4MRA6_9ARCH</name>
<protein>
    <submittedName>
        <fullName evidence="1">Uncharacterized protein</fullName>
    </submittedName>
</protein>
<comment type="caution">
    <text evidence="1">The sequence shown here is derived from an EMBL/GenBank/DDBJ whole genome shotgun (WGS) entry which is preliminary data.</text>
</comment>
<reference evidence="1 2" key="1">
    <citation type="journal article" date="2019" name="Environ. Microbiol.">
        <title>Genomics insights into ecotype formation of ammonia-oxidizing archaea in the deep ocean.</title>
        <authorList>
            <person name="Wang Y."/>
            <person name="Huang J.M."/>
            <person name="Cui G.J."/>
            <person name="Nunoura T."/>
            <person name="Takaki Y."/>
            <person name="Li W.L."/>
            <person name="Li J."/>
            <person name="Gao Z.M."/>
            <person name="Takai K."/>
            <person name="Zhang A.Q."/>
            <person name="Stepanauskas R."/>
        </authorList>
    </citation>
    <scope>NUCLEOTIDE SEQUENCE [LARGE SCALE GENOMIC DNA]</scope>
    <source>
        <strain evidence="1 2">L15b</strain>
    </source>
</reference>
<dbReference type="Proteomes" id="UP000523105">
    <property type="component" value="Unassembled WGS sequence"/>
</dbReference>
<dbReference type="EMBL" id="JACASV010000118">
    <property type="protein sequence ID" value="NWJ44122.1"/>
    <property type="molecule type" value="Genomic_DNA"/>
</dbReference>
<feature type="non-terminal residue" evidence="1">
    <location>
        <position position="109"/>
    </location>
</feature>